<dbReference type="EMBL" id="ML994787">
    <property type="protein sequence ID" value="KAF2174713.1"/>
    <property type="molecule type" value="Genomic_DNA"/>
</dbReference>
<accession>A0A6A6D6I4</accession>
<dbReference type="Proteomes" id="UP000800200">
    <property type="component" value="Unassembled WGS sequence"/>
</dbReference>
<reference evidence="2" key="1">
    <citation type="journal article" date="2020" name="Stud. Mycol.">
        <title>101 Dothideomycetes genomes: a test case for predicting lifestyles and emergence of pathogens.</title>
        <authorList>
            <person name="Haridas S."/>
            <person name="Albert R."/>
            <person name="Binder M."/>
            <person name="Bloem J."/>
            <person name="Labutti K."/>
            <person name="Salamov A."/>
            <person name="Andreopoulos B."/>
            <person name="Baker S."/>
            <person name="Barry K."/>
            <person name="Bills G."/>
            <person name="Bluhm B."/>
            <person name="Cannon C."/>
            <person name="Castanera R."/>
            <person name="Culley D."/>
            <person name="Daum C."/>
            <person name="Ezra D."/>
            <person name="Gonzalez J."/>
            <person name="Henrissat B."/>
            <person name="Kuo A."/>
            <person name="Liang C."/>
            <person name="Lipzen A."/>
            <person name="Lutzoni F."/>
            <person name="Magnuson J."/>
            <person name="Mondo S."/>
            <person name="Nolan M."/>
            <person name="Ohm R."/>
            <person name="Pangilinan J."/>
            <person name="Park H.-J."/>
            <person name="Ramirez L."/>
            <person name="Alfaro M."/>
            <person name="Sun H."/>
            <person name="Tritt A."/>
            <person name="Yoshinaga Y."/>
            <person name="Zwiers L.-H."/>
            <person name="Turgeon B."/>
            <person name="Goodwin S."/>
            <person name="Spatafora J."/>
            <person name="Crous P."/>
            <person name="Grigoriev I."/>
        </authorList>
    </citation>
    <scope>NUCLEOTIDE SEQUENCE</scope>
    <source>
        <strain evidence="2">CBS 207.26</strain>
    </source>
</reference>
<evidence type="ECO:0000256" key="1">
    <source>
        <dbReference type="SAM" id="Phobius"/>
    </source>
</evidence>
<keyword evidence="1" id="KW-0472">Membrane</keyword>
<proteinExistence type="predicted"/>
<dbReference type="AlphaFoldDB" id="A0A6A6D6I4"/>
<sequence length="84" mass="9389">MLGGAITILYFILRATAEIDNRLHQSIFLVFLACIYSQLLCALGFYFRGIKRWIIRLTRAQIVMPRSTGIDGDDLGGAVRLASL</sequence>
<organism evidence="2 3">
    <name type="scientific">Zopfia rhizophila CBS 207.26</name>
    <dbReference type="NCBI Taxonomy" id="1314779"/>
    <lineage>
        <taxon>Eukaryota</taxon>
        <taxon>Fungi</taxon>
        <taxon>Dikarya</taxon>
        <taxon>Ascomycota</taxon>
        <taxon>Pezizomycotina</taxon>
        <taxon>Dothideomycetes</taxon>
        <taxon>Dothideomycetes incertae sedis</taxon>
        <taxon>Zopfiaceae</taxon>
        <taxon>Zopfia</taxon>
    </lineage>
</organism>
<name>A0A6A6D6I4_9PEZI</name>
<dbReference type="OrthoDB" id="3777149at2759"/>
<keyword evidence="1" id="KW-1133">Transmembrane helix</keyword>
<keyword evidence="1" id="KW-0812">Transmembrane</keyword>
<protein>
    <submittedName>
        <fullName evidence="2">Uncharacterized protein</fullName>
    </submittedName>
</protein>
<evidence type="ECO:0000313" key="2">
    <source>
        <dbReference type="EMBL" id="KAF2174713.1"/>
    </source>
</evidence>
<feature type="transmembrane region" description="Helical" evidence="1">
    <location>
        <begin position="27"/>
        <end position="47"/>
    </location>
</feature>
<evidence type="ECO:0000313" key="3">
    <source>
        <dbReference type="Proteomes" id="UP000800200"/>
    </source>
</evidence>
<keyword evidence="3" id="KW-1185">Reference proteome</keyword>
<gene>
    <name evidence="2" type="ORF">K469DRAFT_704877</name>
</gene>